<dbReference type="RefSeq" id="WP_013149285.1">
    <property type="nucleotide sequence ID" value="NC_014207.1"/>
</dbReference>
<dbReference type="InterPro" id="IPR031982">
    <property type="entry name" value="PilE-like"/>
</dbReference>
<evidence type="ECO:0000256" key="5">
    <source>
        <dbReference type="ARBA" id="ARBA00023136"/>
    </source>
</evidence>
<dbReference type="PANTHER" id="PTHR30093">
    <property type="entry name" value="GENERAL SECRETION PATHWAY PROTEIN G"/>
    <property type="match status" value="1"/>
</dbReference>
<dbReference type="eggNOG" id="COG4968">
    <property type="taxonomic scope" value="Bacteria"/>
</dbReference>
<evidence type="ECO:0000256" key="2">
    <source>
        <dbReference type="ARBA" id="ARBA00022481"/>
    </source>
</evidence>
<dbReference type="KEGG" id="meh:M301_2621"/>
<evidence type="ECO:0000256" key="1">
    <source>
        <dbReference type="ARBA" id="ARBA00004167"/>
    </source>
</evidence>
<organism evidence="7 8">
    <name type="scientific">Methylotenera versatilis (strain 301)</name>
    <dbReference type="NCBI Taxonomy" id="666681"/>
    <lineage>
        <taxon>Bacteria</taxon>
        <taxon>Pseudomonadati</taxon>
        <taxon>Pseudomonadota</taxon>
        <taxon>Betaproteobacteria</taxon>
        <taxon>Nitrosomonadales</taxon>
        <taxon>Methylophilaceae</taxon>
        <taxon>Methylotenera</taxon>
    </lineage>
</organism>
<dbReference type="PROSITE" id="PS00409">
    <property type="entry name" value="PROKAR_NTER_METHYL"/>
    <property type="match status" value="1"/>
</dbReference>
<dbReference type="Pfam" id="PF07963">
    <property type="entry name" value="N_methyl"/>
    <property type="match status" value="1"/>
</dbReference>
<dbReference type="GO" id="GO:0016020">
    <property type="term" value="C:membrane"/>
    <property type="evidence" value="ECO:0007669"/>
    <property type="project" value="UniProtKB-SubCell"/>
</dbReference>
<dbReference type="Pfam" id="PF16732">
    <property type="entry name" value="ComP_DUS"/>
    <property type="match status" value="1"/>
</dbReference>
<dbReference type="Gene3D" id="3.30.700.10">
    <property type="entry name" value="Glycoprotein, Type 4 Pilin"/>
    <property type="match status" value="1"/>
</dbReference>
<protein>
    <submittedName>
        <fullName evidence="7">Putative type 4 fimbrial biogenesis transmembrane protein</fullName>
    </submittedName>
</protein>
<keyword evidence="8" id="KW-1185">Reference proteome</keyword>
<dbReference type="GO" id="GO:0043683">
    <property type="term" value="P:type IV pilus assembly"/>
    <property type="evidence" value="ECO:0007669"/>
    <property type="project" value="InterPro"/>
</dbReference>
<dbReference type="OrthoDB" id="8592370at2"/>
<dbReference type="Proteomes" id="UP000000383">
    <property type="component" value="Chromosome"/>
</dbReference>
<dbReference type="InterPro" id="IPR045584">
    <property type="entry name" value="Pilin-like"/>
</dbReference>
<keyword evidence="2" id="KW-0488">Methylation</keyword>
<sequence>MVALVKFQHNSSKNSIKVNSRPKGFTLIEVMVVVAIIGILAAIALPNYTDYIKRGKAAEATSMLANFRIRMEQSYQDNRFYTCPTAAQLLAGARYFTYTCALPTPQSYTLTATGIAAQGMTSFAFDINEQNAKTSTFDGTAGGTCWLTKKGGSC</sequence>
<reference evidence="8" key="1">
    <citation type="submission" date="2010-05" db="EMBL/GenBank/DDBJ databases">
        <title>Complete sequence of Methylotenera sp. 301.</title>
        <authorList>
            <person name="Lucas S."/>
            <person name="Copeland A."/>
            <person name="Lapidus A."/>
            <person name="Cheng J.-F."/>
            <person name="Bruce D."/>
            <person name="Goodwin L."/>
            <person name="Pitluck S."/>
            <person name="Clum A."/>
            <person name="Land M."/>
            <person name="Hauser L."/>
            <person name="Kyrpides N."/>
            <person name="Ivanova N."/>
            <person name="Chistoservova L."/>
            <person name="Kalyuzhnaya M."/>
            <person name="Woyke T."/>
        </authorList>
    </citation>
    <scope>NUCLEOTIDE SEQUENCE [LARGE SCALE GENOMIC DNA]</scope>
    <source>
        <strain evidence="8">301</strain>
    </source>
</reference>
<keyword evidence="5 6" id="KW-0472">Membrane</keyword>
<proteinExistence type="predicted"/>
<gene>
    <name evidence="7" type="ordered locus">M301_2621</name>
</gene>
<dbReference type="AlphaFoldDB" id="D7DNH7"/>
<feature type="transmembrane region" description="Helical" evidence="6">
    <location>
        <begin position="24"/>
        <end position="45"/>
    </location>
</feature>
<comment type="subcellular location">
    <subcellularLocation>
        <location evidence="1">Membrane</location>
        <topology evidence="1">Single-pass membrane protein</topology>
    </subcellularLocation>
</comment>
<dbReference type="STRING" id="666681.M301_2621"/>
<evidence type="ECO:0000256" key="6">
    <source>
        <dbReference type="SAM" id="Phobius"/>
    </source>
</evidence>
<evidence type="ECO:0000256" key="3">
    <source>
        <dbReference type="ARBA" id="ARBA00022692"/>
    </source>
</evidence>
<keyword evidence="4 6" id="KW-1133">Transmembrane helix</keyword>
<dbReference type="HOGENOM" id="CLU_091705_6_3_4"/>
<name>D7DNH7_METV0</name>
<evidence type="ECO:0000313" key="7">
    <source>
        <dbReference type="EMBL" id="ADI30978.1"/>
    </source>
</evidence>
<dbReference type="PANTHER" id="PTHR30093:SF44">
    <property type="entry name" value="TYPE II SECRETION SYSTEM CORE PROTEIN G"/>
    <property type="match status" value="1"/>
</dbReference>
<keyword evidence="3 6" id="KW-0812">Transmembrane</keyword>
<evidence type="ECO:0000313" key="8">
    <source>
        <dbReference type="Proteomes" id="UP000000383"/>
    </source>
</evidence>
<dbReference type="NCBIfam" id="TIGR02532">
    <property type="entry name" value="IV_pilin_GFxxxE"/>
    <property type="match status" value="1"/>
</dbReference>
<reference evidence="7 8" key="2">
    <citation type="journal article" date="2011" name="J. Bacteriol.">
        <title>Genomes of three methylotrophs from a single niche uncover genetic and metabolic divergence of Methylophilaceae.</title>
        <authorList>
            <person name="Lapidus A."/>
            <person name="Clum A."/>
            <person name="Labutti K."/>
            <person name="Kaluzhnaya M.G."/>
            <person name="Lim S."/>
            <person name="Beck D.A."/>
            <person name="Glavina Del Rio T."/>
            <person name="Nolan M."/>
            <person name="Mavromatis K."/>
            <person name="Huntemann M."/>
            <person name="Lucas S."/>
            <person name="Lidstrom M.E."/>
            <person name="Ivanova N."/>
            <person name="Chistoserdova L."/>
        </authorList>
    </citation>
    <scope>NUCLEOTIDE SEQUENCE [LARGE SCALE GENOMIC DNA]</scope>
    <source>
        <strain evidence="7 8">301</strain>
    </source>
</reference>
<dbReference type="SUPFAM" id="SSF54523">
    <property type="entry name" value="Pili subunits"/>
    <property type="match status" value="1"/>
</dbReference>
<dbReference type="InterPro" id="IPR012902">
    <property type="entry name" value="N_methyl_site"/>
</dbReference>
<dbReference type="EMBL" id="CP002056">
    <property type="protein sequence ID" value="ADI30978.1"/>
    <property type="molecule type" value="Genomic_DNA"/>
</dbReference>
<evidence type="ECO:0000256" key="4">
    <source>
        <dbReference type="ARBA" id="ARBA00022989"/>
    </source>
</evidence>
<accession>D7DNH7</accession>